<feature type="transmembrane region" description="Helical" evidence="1">
    <location>
        <begin position="53"/>
        <end position="76"/>
    </location>
</feature>
<feature type="transmembrane region" description="Helical" evidence="1">
    <location>
        <begin position="88"/>
        <end position="107"/>
    </location>
</feature>
<feature type="transmembrane region" description="Helical" evidence="1">
    <location>
        <begin position="30"/>
        <end position="47"/>
    </location>
</feature>
<proteinExistence type="predicted"/>
<accession>A0A0B8PMR6</accession>
<organism evidence="2 3">
    <name type="scientific">Vibrio ishigakensis</name>
    <dbReference type="NCBI Taxonomy" id="1481914"/>
    <lineage>
        <taxon>Bacteria</taxon>
        <taxon>Pseudomonadati</taxon>
        <taxon>Pseudomonadota</taxon>
        <taxon>Gammaproteobacteria</taxon>
        <taxon>Vibrionales</taxon>
        <taxon>Vibrionaceae</taxon>
        <taxon>Vibrio</taxon>
    </lineage>
</organism>
<sequence>MSLDRHPLWRKPQHHLDVTESSQHVHWIELFYDLAHVVAIFMLGNFLSHHLTVSGFLIFAALFVVIWFAWFDLSLFNSLYVSTDMQHRYIMTSQIITIMVMSASIPHITDTSWPYFAIGYGINRAFIAFLYWRVRQVGDSEGELPRKLSRNFFCSAFLFLLSAFLPHPYSYLVFGLGLLILALLYALPRVGALECHRFVPRFGHMSERFALLLLIVAGEGFFKLVVTLSIKGIDNVVGDVLFNYVIGGAAIFVLCWMYFDFAGNGKPRNTDKKTLVQWVLAHLTLMLSA</sequence>
<dbReference type="PANTHER" id="PTHR36840:SF1">
    <property type="entry name" value="BLL5714 PROTEIN"/>
    <property type="match status" value="1"/>
</dbReference>
<feature type="transmembrane region" description="Helical" evidence="1">
    <location>
        <begin position="241"/>
        <end position="259"/>
    </location>
</feature>
<evidence type="ECO:0000313" key="3">
    <source>
        <dbReference type="Proteomes" id="UP000031670"/>
    </source>
</evidence>
<keyword evidence="1" id="KW-1133">Transmembrane helix</keyword>
<reference evidence="2 3" key="1">
    <citation type="submission" date="2015-01" db="EMBL/GenBank/DDBJ databases">
        <title>Vibrio sp. C5 JCM 19232 whole genome shotgun sequence.</title>
        <authorList>
            <person name="Sawabe T."/>
            <person name="Meirelles P."/>
            <person name="Feng G."/>
            <person name="Sayaka M."/>
            <person name="Hattori M."/>
            <person name="Ohkuma M."/>
        </authorList>
    </citation>
    <scope>NUCLEOTIDE SEQUENCE [LARGE SCALE GENOMIC DNA]</scope>
    <source>
        <strain evidence="2 3">JCM19232</strain>
    </source>
</reference>
<keyword evidence="1" id="KW-0812">Transmembrane</keyword>
<evidence type="ECO:0000256" key="1">
    <source>
        <dbReference type="SAM" id="Phobius"/>
    </source>
</evidence>
<protein>
    <submittedName>
        <fullName evidence="2">Uncharacterized protein</fullName>
    </submittedName>
</protein>
<feature type="transmembrane region" description="Helical" evidence="1">
    <location>
        <begin position="209"/>
        <end position="229"/>
    </location>
</feature>
<dbReference type="PANTHER" id="PTHR36840">
    <property type="entry name" value="BLL5714 PROTEIN"/>
    <property type="match status" value="1"/>
</dbReference>
<dbReference type="Proteomes" id="UP000031670">
    <property type="component" value="Unassembled WGS sequence"/>
</dbReference>
<dbReference type="EMBL" id="BBSA01000012">
    <property type="protein sequence ID" value="GAM64418.1"/>
    <property type="molecule type" value="Genomic_DNA"/>
</dbReference>
<reference evidence="2 3" key="2">
    <citation type="submission" date="2015-01" db="EMBL/GenBank/DDBJ databases">
        <authorList>
            <consortium name="NBRP consortium"/>
            <person name="Sawabe T."/>
            <person name="Meirelles P."/>
            <person name="Feng G."/>
            <person name="Sayaka M."/>
            <person name="Hattori M."/>
            <person name="Ohkuma M."/>
        </authorList>
    </citation>
    <scope>NUCLEOTIDE SEQUENCE [LARGE SCALE GENOMIC DNA]</scope>
    <source>
        <strain evidence="2 3">JCM19232</strain>
    </source>
</reference>
<dbReference type="Pfam" id="PF06772">
    <property type="entry name" value="LtrA"/>
    <property type="match status" value="1"/>
</dbReference>
<dbReference type="AlphaFoldDB" id="A0A0B8PMR6"/>
<feature type="transmembrane region" description="Helical" evidence="1">
    <location>
        <begin position="171"/>
        <end position="188"/>
    </location>
</feature>
<name>A0A0B8PMR6_9VIBR</name>
<evidence type="ECO:0000313" key="2">
    <source>
        <dbReference type="EMBL" id="GAM64418.1"/>
    </source>
</evidence>
<gene>
    <name evidence="2" type="ORF">JCM19232_1088</name>
</gene>
<dbReference type="InterPro" id="IPR010640">
    <property type="entry name" value="Low_temperature_requirement_A"/>
</dbReference>
<feature type="transmembrane region" description="Helical" evidence="1">
    <location>
        <begin position="113"/>
        <end position="132"/>
    </location>
</feature>
<comment type="caution">
    <text evidence="2">The sequence shown here is derived from an EMBL/GenBank/DDBJ whole genome shotgun (WGS) entry which is preliminary data.</text>
</comment>
<keyword evidence="1" id="KW-0472">Membrane</keyword>